<evidence type="ECO:0000313" key="5">
    <source>
        <dbReference type="EMBL" id="MEQ2207590.1"/>
    </source>
</evidence>
<dbReference type="InterPro" id="IPR056822">
    <property type="entry name" value="TEN_NHL"/>
</dbReference>
<keyword evidence="6" id="KW-1185">Reference proteome</keyword>
<dbReference type="PANTHER" id="PTHR11219">
    <property type="entry name" value="TENEURIN AND N-ACETYLGLUCOSAMINE-1-PHOSPHODIESTER ALPHA-N-ACETYLGLUCOSAMINIDASE"/>
    <property type="match status" value="1"/>
</dbReference>
<feature type="non-terminal residue" evidence="5">
    <location>
        <position position="60"/>
    </location>
</feature>
<name>A0ABV0RHM0_9TELE</name>
<feature type="domain" description="Teneurin NHL" evidence="4">
    <location>
        <begin position="1"/>
        <end position="60"/>
    </location>
</feature>
<comment type="caution">
    <text evidence="5">The sequence shown here is derived from an EMBL/GenBank/DDBJ whole genome shotgun (WGS) entry which is preliminary data.</text>
</comment>
<keyword evidence="2" id="KW-0677">Repeat</keyword>
<reference evidence="5 6" key="1">
    <citation type="submission" date="2021-06" db="EMBL/GenBank/DDBJ databases">
        <authorList>
            <person name="Palmer J.M."/>
        </authorList>
    </citation>
    <scope>NUCLEOTIDE SEQUENCE [LARGE SCALE GENOMIC DNA]</scope>
    <source>
        <strain evidence="5 6">XC_2019</strain>
        <tissue evidence="5">Muscle</tissue>
    </source>
</reference>
<dbReference type="EMBL" id="JAHRIN010045139">
    <property type="protein sequence ID" value="MEQ2207590.1"/>
    <property type="molecule type" value="Genomic_DNA"/>
</dbReference>
<keyword evidence="1" id="KW-0245">EGF-like domain</keyword>
<evidence type="ECO:0000259" key="4">
    <source>
        <dbReference type="Pfam" id="PF25021"/>
    </source>
</evidence>
<accession>A0ABV0RHM0</accession>
<dbReference type="Pfam" id="PF25021">
    <property type="entry name" value="TEN_NHL"/>
    <property type="match status" value="1"/>
</dbReference>
<dbReference type="InterPro" id="IPR051216">
    <property type="entry name" value="Teneurin"/>
</dbReference>
<protein>
    <submittedName>
        <fullName evidence="5">Teneurin-3</fullName>
    </submittedName>
</protein>
<gene>
    <name evidence="5" type="primary">TENM3_8</name>
    <name evidence="5" type="ORF">XENOCAPTIV_015119</name>
</gene>
<dbReference type="PANTHER" id="PTHR11219:SF63">
    <property type="entry name" value="TENEURIN-3 ISOFORM X1"/>
    <property type="match status" value="1"/>
</dbReference>
<proteinExistence type="predicted"/>
<evidence type="ECO:0000256" key="2">
    <source>
        <dbReference type="ARBA" id="ARBA00022737"/>
    </source>
</evidence>
<organism evidence="5 6">
    <name type="scientific">Xenoophorus captivus</name>
    <dbReference type="NCBI Taxonomy" id="1517983"/>
    <lineage>
        <taxon>Eukaryota</taxon>
        <taxon>Metazoa</taxon>
        <taxon>Chordata</taxon>
        <taxon>Craniata</taxon>
        <taxon>Vertebrata</taxon>
        <taxon>Euteleostomi</taxon>
        <taxon>Actinopterygii</taxon>
        <taxon>Neopterygii</taxon>
        <taxon>Teleostei</taxon>
        <taxon>Neoteleostei</taxon>
        <taxon>Acanthomorphata</taxon>
        <taxon>Ovalentaria</taxon>
        <taxon>Atherinomorphae</taxon>
        <taxon>Cyprinodontiformes</taxon>
        <taxon>Goodeidae</taxon>
        <taxon>Xenoophorus</taxon>
    </lineage>
</organism>
<evidence type="ECO:0000256" key="1">
    <source>
        <dbReference type="ARBA" id="ARBA00022536"/>
    </source>
</evidence>
<sequence>MYVSDTNSRRIYRPKILSGTKELQSNTEVVAGTGEHCLPFDENHCGDGGKAPEASLTGPK</sequence>
<keyword evidence="3" id="KW-1015">Disulfide bond</keyword>
<dbReference type="Proteomes" id="UP001434883">
    <property type="component" value="Unassembled WGS sequence"/>
</dbReference>
<evidence type="ECO:0000256" key="3">
    <source>
        <dbReference type="ARBA" id="ARBA00023157"/>
    </source>
</evidence>
<evidence type="ECO:0000313" key="6">
    <source>
        <dbReference type="Proteomes" id="UP001434883"/>
    </source>
</evidence>